<dbReference type="Proteomes" id="UP000293952">
    <property type="component" value="Unassembled WGS sequence"/>
</dbReference>
<protein>
    <submittedName>
        <fullName evidence="1">Uncharacterized protein</fullName>
    </submittedName>
</protein>
<dbReference type="EMBL" id="SETE01000001">
    <property type="protein sequence ID" value="RYM35487.1"/>
    <property type="molecule type" value="Genomic_DNA"/>
</dbReference>
<proteinExistence type="predicted"/>
<sequence>MKRYLFILGIIGMITFSCHKVKKLKDDISSRKYIPHLVLSPADSVATIYSPTCSESIPFPTDSTQSVLIDVDKDGFNDFKFTYSTSYNFVSSIDSCENHNSQIVVEAIGSENRVIVDEDNAENVRVFAVDDEIKISSSIAVNATIFLDDASISEDVILETGNKYLGVKLASNTVGWIKVYHDRGAFRFAILEHAFNRTFQLNIKAGQTQ</sequence>
<organism evidence="1 2">
    <name type="scientific">Brumimicrobium glaciale</name>
    <dbReference type="NCBI Taxonomy" id="200475"/>
    <lineage>
        <taxon>Bacteria</taxon>
        <taxon>Pseudomonadati</taxon>
        <taxon>Bacteroidota</taxon>
        <taxon>Flavobacteriia</taxon>
        <taxon>Flavobacteriales</taxon>
        <taxon>Crocinitomicaceae</taxon>
        <taxon>Brumimicrobium</taxon>
    </lineage>
</organism>
<keyword evidence="2" id="KW-1185">Reference proteome</keyword>
<dbReference type="AlphaFoldDB" id="A0A4Q4KQ19"/>
<gene>
    <name evidence="1" type="ORF">ERX46_00410</name>
</gene>
<dbReference type="RefSeq" id="WP_130091854.1">
    <property type="nucleotide sequence ID" value="NZ_SETE01000001.1"/>
</dbReference>
<evidence type="ECO:0000313" key="1">
    <source>
        <dbReference type="EMBL" id="RYM35487.1"/>
    </source>
</evidence>
<dbReference type="PROSITE" id="PS51257">
    <property type="entry name" value="PROKAR_LIPOPROTEIN"/>
    <property type="match status" value="1"/>
</dbReference>
<comment type="caution">
    <text evidence="1">The sequence shown here is derived from an EMBL/GenBank/DDBJ whole genome shotgun (WGS) entry which is preliminary data.</text>
</comment>
<reference evidence="1 2" key="1">
    <citation type="submission" date="2019-02" db="EMBL/GenBank/DDBJ databases">
        <title>Genome sequence of the sea-ice species Brumimicrobium glaciale.</title>
        <authorList>
            <person name="Bowman J.P."/>
        </authorList>
    </citation>
    <scope>NUCLEOTIDE SEQUENCE [LARGE SCALE GENOMIC DNA]</scope>
    <source>
        <strain evidence="1 2">IC156</strain>
    </source>
</reference>
<accession>A0A4Q4KQ19</accession>
<evidence type="ECO:0000313" key="2">
    <source>
        <dbReference type="Proteomes" id="UP000293952"/>
    </source>
</evidence>
<dbReference type="OrthoDB" id="1467341at2"/>
<name>A0A4Q4KQ19_9FLAO</name>